<sequence>MSFLIFGISPKRNKSNYSLFPGGKKRNSLRMLEILFRIGPETCSGQEKAKSPLPIDRKRTMSSQNNTGFLIDRSTSQRVHWVAPKIQWVFGDFFFLGPEVRRVV</sequence>
<protein>
    <recommendedName>
        <fullName evidence="3">Ycf15</fullName>
    </recommendedName>
</protein>
<evidence type="ECO:0000313" key="1">
    <source>
        <dbReference type="EMBL" id="GIY64797.1"/>
    </source>
</evidence>
<dbReference type="EMBL" id="BPLQ01012350">
    <property type="protein sequence ID" value="GIY64797.1"/>
    <property type="molecule type" value="Genomic_DNA"/>
</dbReference>
<accession>A0AAV4V3U2</accession>
<proteinExistence type="predicted"/>
<evidence type="ECO:0008006" key="3">
    <source>
        <dbReference type="Google" id="ProtNLM"/>
    </source>
</evidence>
<comment type="caution">
    <text evidence="1">The sequence shown here is derived from an EMBL/GenBank/DDBJ whole genome shotgun (WGS) entry which is preliminary data.</text>
</comment>
<dbReference type="AlphaFoldDB" id="A0AAV4V3U2"/>
<keyword evidence="2" id="KW-1185">Reference proteome</keyword>
<name>A0AAV4V3U2_9ARAC</name>
<gene>
    <name evidence="1" type="ORF">CDAR_303151</name>
</gene>
<evidence type="ECO:0000313" key="2">
    <source>
        <dbReference type="Proteomes" id="UP001054837"/>
    </source>
</evidence>
<reference evidence="1 2" key="1">
    <citation type="submission" date="2021-06" db="EMBL/GenBank/DDBJ databases">
        <title>Caerostris darwini draft genome.</title>
        <authorList>
            <person name="Kono N."/>
            <person name="Arakawa K."/>
        </authorList>
    </citation>
    <scope>NUCLEOTIDE SEQUENCE [LARGE SCALE GENOMIC DNA]</scope>
</reference>
<organism evidence="1 2">
    <name type="scientific">Caerostris darwini</name>
    <dbReference type="NCBI Taxonomy" id="1538125"/>
    <lineage>
        <taxon>Eukaryota</taxon>
        <taxon>Metazoa</taxon>
        <taxon>Ecdysozoa</taxon>
        <taxon>Arthropoda</taxon>
        <taxon>Chelicerata</taxon>
        <taxon>Arachnida</taxon>
        <taxon>Araneae</taxon>
        <taxon>Araneomorphae</taxon>
        <taxon>Entelegynae</taxon>
        <taxon>Araneoidea</taxon>
        <taxon>Araneidae</taxon>
        <taxon>Caerostris</taxon>
    </lineage>
</organism>
<dbReference type="Proteomes" id="UP001054837">
    <property type="component" value="Unassembled WGS sequence"/>
</dbReference>